<dbReference type="EMBL" id="VOSL01000015">
    <property type="protein sequence ID" value="TXD41797.1"/>
    <property type="molecule type" value="Genomic_DNA"/>
</dbReference>
<dbReference type="OrthoDB" id="7664269at2"/>
<dbReference type="Pfam" id="PF17171">
    <property type="entry name" value="GST_C_6"/>
    <property type="match status" value="1"/>
</dbReference>
<gene>
    <name evidence="3" type="ORF">FRC96_03640</name>
</gene>
<dbReference type="GO" id="GO:0005737">
    <property type="term" value="C:cytoplasm"/>
    <property type="evidence" value="ECO:0007669"/>
    <property type="project" value="TreeGrafter"/>
</dbReference>
<evidence type="ECO:0000259" key="1">
    <source>
        <dbReference type="Pfam" id="PF17171"/>
    </source>
</evidence>
<organism evidence="3 4">
    <name type="scientific">Lujinxingia vulgaris</name>
    <dbReference type="NCBI Taxonomy" id="2600176"/>
    <lineage>
        <taxon>Bacteria</taxon>
        <taxon>Deltaproteobacteria</taxon>
        <taxon>Bradymonadales</taxon>
        <taxon>Lujinxingiaceae</taxon>
        <taxon>Lujinxingia</taxon>
    </lineage>
</organism>
<dbReference type="PANTHER" id="PTHR12289">
    <property type="entry name" value="METAXIN RELATED"/>
    <property type="match status" value="1"/>
</dbReference>
<feature type="domain" description="Thioredoxin-like fold" evidence="2">
    <location>
        <begin position="24"/>
        <end position="126"/>
    </location>
</feature>
<dbReference type="PANTHER" id="PTHR12289:SF41">
    <property type="entry name" value="FAILED AXON CONNECTIONS-RELATED"/>
    <property type="match status" value="1"/>
</dbReference>
<dbReference type="SUPFAM" id="SSF47616">
    <property type="entry name" value="GST C-terminal domain-like"/>
    <property type="match status" value="1"/>
</dbReference>
<keyword evidence="3" id="KW-0808">Transferase</keyword>
<dbReference type="InterPro" id="IPR036249">
    <property type="entry name" value="Thioredoxin-like_sf"/>
</dbReference>
<dbReference type="AlphaFoldDB" id="A0A5C6XML5"/>
<evidence type="ECO:0000313" key="4">
    <source>
        <dbReference type="Proteomes" id="UP000321046"/>
    </source>
</evidence>
<comment type="caution">
    <text evidence="3">The sequence shown here is derived from an EMBL/GenBank/DDBJ whole genome shotgun (WGS) entry which is preliminary data.</text>
</comment>
<sequence length="257" mass="28575">MTQTQPLFLYQLPPALGLPFSESPPCAKVEIYLRLTHTPYEARIGDTRTSPNAMAPFVRWPDGRLQAESSEIIAHLEANSGLLSPTRSPLDQDLDPERLSRARALATLIEEVAYDACLHDRFVSPEGWRLQRPITRELVAHFIPAPLAAPAAEVIRLQQIRRAARGPMRHPSSGYRLACDAIDQVEALLGNDAYLTGERPSTADCSIWAHLIHTAATPNDSPTRRTLRRSRPLLDWLLRLASDAGWTVDPGILNGER</sequence>
<evidence type="ECO:0000259" key="2">
    <source>
        <dbReference type="Pfam" id="PF17172"/>
    </source>
</evidence>
<dbReference type="InterPro" id="IPR050931">
    <property type="entry name" value="Mito_Protein_Transport_Metaxin"/>
</dbReference>
<name>A0A5C6XML5_9DELT</name>
<accession>A0A5C6XML5</accession>
<proteinExistence type="predicted"/>
<dbReference type="RefSeq" id="WP_146972792.1">
    <property type="nucleotide sequence ID" value="NZ_VOSL01000015.1"/>
</dbReference>
<dbReference type="Proteomes" id="UP000321046">
    <property type="component" value="Unassembled WGS sequence"/>
</dbReference>
<protein>
    <submittedName>
        <fullName evidence="3">Glutathione S-transferase family protein</fullName>
    </submittedName>
</protein>
<evidence type="ECO:0000313" key="3">
    <source>
        <dbReference type="EMBL" id="TXD41797.1"/>
    </source>
</evidence>
<dbReference type="Pfam" id="PF17172">
    <property type="entry name" value="GST_N_4"/>
    <property type="match status" value="1"/>
</dbReference>
<dbReference type="InterPro" id="IPR033468">
    <property type="entry name" value="Metaxin_GST"/>
</dbReference>
<dbReference type="InterPro" id="IPR012336">
    <property type="entry name" value="Thioredoxin-like_fold"/>
</dbReference>
<feature type="domain" description="Metaxin glutathione S-transferase" evidence="1">
    <location>
        <begin position="180"/>
        <end position="236"/>
    </location>
</feature>
<reference evidence="3 4" key="1">
    <citation type="submission" date="2019-08" db="EMBL/GenBank/DDBJ databases">
        <title>Bradymonadales sp. TMQ2.</title>
        <authorList>
            <person name="Liang Q."/>
        </authorList>
    </citation>
    <scope>NUCLEOTIDE SEQUENCE [LARGE SCALE GENOMIC DNA]</scope>
    <source>
        <strain evidence="3 4">TMQ2</strain>
    </source>
</reference>
<dbReference type="InterPro" id="IPR036282">
    <property type="entry name" value="Glutathione-S-Trfase_C_sf"/>
</dbReference>
<dbReference type="SUPFAM" id="SSF52833">
    <property type="entry name" value="Thioredoxin-like"/>
    <property type="match status" value="1"/>
</dbReference>
<dbReference type="GO" id="GO:0016740">
    <property type="term" value="F:transferase activity"/>
    <property type="evidence" value="ECO:0007669"/>
    <property type="project" value="UniProtKB-KW"/>
</dbReference>